<dbReference type="InterPro" id="IPR042518">
    <property type="entry name" value="SirC_C"/>
</dbReference>
<dbReference type="PANTHER" id="PTHR35330:SF1">
    <property type="entry name" value="SIROHEME BIOSYNTHESIS PROTEIN MET8"/>
    <property type="match status" value="1"/>
</dbReference>
<dbReference type="SUPFAM" id="SSF51735">
    <property type="entry name" value="NAD(P)-binding Rossmann-fold domains"/>
    <property type="match status" value="1"/>
</dbReference>
<evidence type="ECO:0000256" key="5">
    <source>
        <dbReference type="ARBA" id="ARBA00023244"/>
    </source>
</evidence>
<dbReference type="SUPFAM" id="SSF75615">
    <property type="entry name" value="Siroheme synthase middle domains-like"/>
    <property type="match status" value="1"/>
</dbReference>
<name>A0ABW8I4Z9_9BACI</name>
<dbReference type="PANTHER" id="PTHR35330">
    <property type="entry name" value="SIROHEME BIOSYNTHESIS PROTEIN MET8"/>
    <property type="match status" value="1"/>
</dbReference>
<dbReference type="Gene3D" id="1.10.8.610">
    <property type="entry name" value="SirC, precorrin-2 dehydrogenase, C-terminal helical domain-like"/>
    <property type="match status" value="1"/>
</dbReference>
<comment type="catalytic activity">
    <reaction evidence="6">
        <text>precorrin-2 + NAD(+) = sirohydrochlorin + NADH + 2 H(+)</text>
        <dbReference type="Rhea" id="RHEA:15613"/>
        <dbReference type="ChEBI" id="CHEBI:15378"/>
        <dbReference type="ChEBI" id="CHEBI:57540"/>
        <dbReference type="ChEBI" id="CHEBI:57945"/>
        <dbReference type="ChEBI" id="CHEBI:58351"/>
        <dbReference type="ChEBI" id="CHEBI:58827"/>
        <dbReference type="EC" id="1.3.1.76"/>
    </reaction>
</comment>
<dbReference type="EC" id="1.3.1.76" evidence="2"/>
<dbReference type="InterPro" id="IPR036291">
    <property type="entry name" value="NAD(P)-bd_dom_sf"/>
</dbReference>
<evidence type="ECO:0000313" key="8">
    <source>
        <dbReference type="Proteomes" id="UP001619911"/>
    </source>
</evidence>
<dbReference type="RefSeq" id="WP_404313600.1">
    <property type="nucleotide sequence ID" value="NZ_JAUIYO010000001.1"/>
</dbReference>
<comment type="pathway">
    <text evidence="1">Porphyrin-containing compound metabolism; siroheme biosynthesis; sirohydrochlorin from precorrin-2: step 1/1.</text>
</comment>
<dbReference type="NCBIfam" id="TIGR01470">
    <property type="entry name" value="cysG_Nterm"/>
    <property type="match status" value="1"/>
</dbReference>
<reference evidence="7 8" key="1">
    <citation type="submission" date="2023-07" db="EMBL/GenBank/DDBJ databases">
        <title>Bacillus lucianemedeirus sp. nov, a new species isolated from an immunobiological production facility.</title>
        <authorList>
            <person name="Costa L.V."/>
            <person name="Miranda R.V.S.L."/>
            <person name="Brandao M.L.L."/>
            <person name="Reis C.M.F."/>
            <person name="Frazao A.M."/>
            <person name="Cruz F.V."/>
            <person name="Baio P.V.P."/>
            <person name="Veras J.F.C."/>
            <person name="Ramos J.N."/>
            <person name="Vieira V."/>
        </authorList>
    </citation>
    <scope>NUCLEOTIDE SEQUENCE [LARGE SCALE GENOMIC DNA]</scope>
    <source>
        <strain evidence="7 8">B190/17</strain>
    </source>
</reference>
<dbReference type="InterPro" id="IPR006367">
    <property type="entry name" value="Sirohaem_synthase_N"/>
</dbReference>
<evidence type="ECO:0000256" key="6">
    <source>
        <dbReference type="ARBA" id="ARBA00047561"/>
    </source>
</evidence>
<gene>
    <name evidence="7" type="ORF">QYG89_00100</name>
</gene>
<protein>
    <recommendedName>
        <fullName evidence="2">precorrin-2 dehydrogenase</fullName>
        <ecNumber evidence="2">1.3.1.76</ecNumber>
    </recommendedName>
</protein>
<proteinExistence type="predicted"/>
<evidence type="ECO:0000256" key="4">
    <source>
        <dbReference type="ARBA" id="ARBA00023027"/>
    </source>
</evidence>
<dbReference type="EMBL" id="JAUIYO010000001">
    <property type="protein sequence ID" value="MFK2824095.1"/>
    <property type="molecule type" value="Genomic_DNA"/>
</dbReference>
<dbReference type="Proteomes" id="UP001619911">
    <property type="component" value="Unassembled WGS sequence"/>
</dbReference>
<evidence type="ECO:0000256" key="3">
    <source>
        <dbReference type="ARBA" id="ARBA00023002"/>
    </source>
</evidence>
<dbReference type="Gene3D" id="3.40.50.720">
    <property type="entry name" value="NAD(P)-binding Rossmann-like Domain"/>
    <property type="match status" value="1"/>
</dbReference>
<keyword evidence="5" id="KW-0627">Porphyrin biosynthesis</keyword>
<sequence>MLYPAMLNLTAKKVVVVGGGPVAARKAASLIAASAIVEVISPEISEAMNELIDRHQVKWKQKKFSPEDLADALIIIAATNDREVNKSVQQNASSFQLVNLVDNPAESDFFVPASFQKGKLCMAVSTNGASPSVSKNIIRELQQQFDDHYVDYLNFLEHCRTVVKQSFFDSSIRKVILKELASPAFAEKARTASSMERKRLFTNLLKDWTDQ</sequence>
<evidence type="ECO:0000256" key="1">
    <source>
        <dbReference type="ARBA" id="ARBA00005010"/>
    </source>
</evidence>
<dbReference type="Pfam" id="PF13241">
    <property type="entry name" value="NAD_binding_7"/>
    <property type="match status" value="1"/>
</dbReference>
<evidence type="ECO:0000256" key="2">
    <source>
        <dbReference type="ARBA" id="ARBA00012400"/>
    </source>
</evidence>
<evidence type="ECO:0000313" key="7">
    <source>
        <dbReference type="EMBL" id="MFK2824095.1"/>
    </source>
</evidence>
<keyword evidence="8" id="KW-1185">Reference proteome</keyword>
<dbReference type="Pfam" id="PF22440">
    <property type="entry name" value="SirC_C"/>
    <property type="match status" value="1"/>
</dbReference>
<dbReference type="InterPro" id="IPR028161">
    <property type="entry name" value="Met8-like"/>
</dbReference>
<organism evidence="7 8">
    <name type="scientific">Bacillus lumedeiriae</name>
    <dbReference type="NCBI Taxonomy" id="3058829"/>
    <lineage>
        <taxon>Bacteria</taxon>
        <taxon>Bacillati</taxon>
        <taxon>Bacillota</taxon>
        <taxon>Bacilli</taxon>
        <taxon>Bacillales</taxon>
        <taxon>Bacillaceae</taxon>
        <taxon>Bacillus</taxon>
    </lineage>
</organism>
<keyword evidence="3" id="KW-0560">Oxidoreductase</keyword>
<comment type="caution">
    <text evidence="7">The sequence shown here is derived from an EMBL/GenBank/DDBJ whole genome shotgun (WGS) entry which is preliminary data.</text>
</comment>
<accession>A0ABW8I4Z9</accession>
<keyword evidence="4" id="KW-0520">NAD</keyword>